<proteinExistence type="predicted"/>
<comment type="caution">
    <text evidence="1">The sequence shown here is derived from an EMBL/GenBank/DDBJ whole genome shotgun (WGS) entry which is preliminary data.</text>
</comment>
<dbReference type="EMBL" id="REGN01010415">
    <property type="protein sequence ID" value="RMZ99084.1"/>
    <property type="molecule type" value="Genomic_DNA"/>
</dbReference>
<evidence type="ECO:0000313" key="1">
    <source>
        <dbReference type="EMBL" id="RMZ99084.1"/>
    </source>
</evidence>
<dbReference type="Proteomes" id="UP000276133">
    <property type="component" value="Unassembled WGS sequence"/>
</dbReference>
<keyword evidence="2" id="KW-1185">Reference proteome</keyword>
<reference evidence="1 2" key="1">
    <citation type="journal article" date="2018" name="Sci. Rep.">
        <title>Genomic signatures of local adaptation to the degree of environmental predictability in rotifers.</title>
        <authorList>
            <person name="Franch-Gras L."/>
            <person name="Hahn C."/>
            <person name="Garcia-Roger E.M."/>
            <person name="Carmona M.J."/>
            <person name="Serra M."/>
            <person name="Gomez A."/>
        </authorList>
    </citation>
    <scope>NUCLEOTIDE SEQUENCE [LARGE SCALE GENOMIC DNA]</scope>
    <source>
        <strain evidence="1">HYR1</strain>
    </source>
</reference>
<dbReference type="AlphaFoldDB" id="A0A3M7PK40"/>
<accession>A0A3M7PK40</accession>
<name>A0A3M7PK40_BRAPC</name>
<organism evidence="1 2">
    <name type="scientific">Brachionus plicatilis</name>
    <name type="common">Marine rotifer</name>
    <name type="synonym">Brachionus muelleri</name>
    <dbReference type="NCBI Taxonomy" id="10195"/>
    <lineage>
        <taxon>Eukaryota</taxon>
        <taxon>Metazoa</taxon>
        <taxon>Spiralia</taxon>
        <taxon>Gnathifera</taxon>
        <taxon>Rotifera</taxon>
        <taxon>Eurotatoria</taxon>
        <taxon>Monogononta</taxon>
        <taxon>Pseudotrocha</taxon>
        <taxon>Ploima</taxon>
        <taxon>Brachionidae</taxon>
        <taxon>Brachionus</taxon>
    </lineage>
</organism>
<gene>
    <name evidence="1" type="ORF">BpHYR1_044241</name>
</gene>
<sequence length="61" mass="7145">MHELMACQDLINVIEIFGQFLLVMNTDVLLIFVEIFEKEEFFIYSNENKSVSSYSNFIGKC</sequence>
<evidence type="ECO:0000313" key="2">
    <source>
        <dbReference type="Proteomes" id="UP000276133"/>
    </source>
</evidence>
<protein>
    <submittedName>
        <fullName evidence="1">Uncharacterized protein</fullName>
    </submittedName>
</protein>